<protein>
    <recommendedName>
        <fullName evidence="3">Spore coat associated protein JA (CotJA)</fullName>
    </recommendedName>
</protein>
<evidence type="ECO:0000313" key="1">
    <source>
        <dbReference type="EMBL" id="GAA0726304.1"/>
    </source>
</evidence>
<dbReference type="RefSeq" id="WP_343769784.1">
    <property type="nucleotide sequence ID" value="NZ_BAAACF010000002.1"/>
</dbReference>
<reference evidence="1 2" key="1">
    <citation type="journal article" date="2019" name="Int. J. Syst. Evol. Microbiol.">
        <title>The Global Catalogue of Microorganisms (GCM) 10K type strain sequencing project: providing services to taxonomists for standard genome sequencing and annotation.</title>
        <authorList>
            <consortium name="The Broad Institute Genomics Platform"/>
            <consortium name="The Broad Institute Genome Sequencing Center for Infectious Disease"/>
            <person name="Wu L."/>
            <person name="Ma J."/>
        </authorList>
    </citation>
    <scope>NUCLEOTIDE SEQUENCE [LARGE SCALE GENOMIC DNA]</scope>
    <source>
        <strain evidence="1 2">JCM 1405</strain>
    </source>
</reference>
<evidence type="ECO:0008006" key="3">
    <source>
        <dbReference type="Google" id="ProtNLM"/>
    </source>
</evidence>
<comment type="caution">
    <text evidence="1">The sequence shown here is derived from an EMBL/GenBank/DDBJ whole genome shotgun (WGS) entry which is preliminary data.</text>
</comment>
<gene>
    <name evidence="1" type="ORF">GCM10008905_22730</name>
</gene>
<evidence type="ECO:0000313" key="2">
    <source>
        <dbReference type="Proteomes" id="UP001500339"/>
    </source>
</evidence>
<keyword evidence="2" id="KW-1185">Reference proteome</keyword>
<sequence length="69" mass="8183">MHQFNNPWMNPMEGWEQPIEDLKMCENMQLARAYVPLQPYIGLFPLDEALRKGTLFPNLYIPYPIKSLE</sequence>
<organism evidence="1 2">
    <name type="scientific">Clostridium malenominatum</name>
    <dbReference type="NCBI Taxonomy" id="1539"/>
    <lineage>
        <taxon>Bacteria</taxon>
        <taxon>Bacillati</taxon>
        <taxon>Bacillota</taxon>
        <taxon>Clostridia</taxon>
        <taxon>Eubacteriales</taxon>
        <taxon>Clostridiaceae</taxon>
        <taxon>Clostridium</taxon>
    </lineage>
</organism>
<dbReference type="InterPro" id="IPR020256">
    <property type="entry name" value="Spore_coat_CotJA"/>
</dbReference>
<name>A0ABN1J2C4_9CLOT</name>
<dbReference type="EMBL" id="BAAACF010000002">
    <property type="protein sequence ID" value="GAA0726304.1"/>
    <property type="molecule type" value="Genomic_DNA"/>
</dbReference>
<dbReference type="Pfam" id="PF11007">
    <property type="entry name" value="CotJA"/>
    <property type="match status" value="1"/>
</dbReference>
<proteinExistence type="predicted"/>
<accession>A0ABN1J2C4</accession>
<dbReference type="Proteomes" id="UP001500339">
    <property type="component" value="Unassembled WGS sequence"/>
</dbReference>